<comment type="caution">
    <text evidence="2">The sequence shown here is derived from an EMBL/GenBank/DDBJ whole genome shotgun (WGS) entry which is preliminary data.</text>
</comment>
<dbReference type="AlphaFoldDB" id="A0A158IEG7"/>
<reference evidence="2" key="1">
    <citation type="submission" date="2016-01" db="EMBL/GenBank/DDBJ databases">
        <authorList>
            <person name="Peeters C."/>
        </authorList>
    </citation>
    <scope>NUCLEOTIDE SEQUENCE [LARGE SCALE GENOMIC DNA]</scope>
    <source>
        <strain evidence="2">LMG 22934</strain>
    </source>
</reference>
<evidence type="ECO:0000256" key="1">
    <source>
        <dbReference type="SAM" id="SignalP"/>
    </source>
</evidence>
<evidence type="ECO:0008006" key="4">
    <source>
        <dbReference type="Google" id="ProtNLM"/>
    </source>
</evidence>
<keyword evidence="1" id="KW-0732">Signal</keyword>
<protein>
    <recommendedName>
        <fullName evidence="4">Secreted protein</fullName>
    </recommendedName>
</protein>
<sequence length="124" mass="12912">MTRRFAALSLSILLATAATAASADDTACGTLEGADAGSGAFSLNEGEAVDLVSAGKRVRGMLHVYRDDAVFRIYWQPDGSPENYVLANAGTDSVRLIATPPRGSPVLEGPGMMPKQQVLSCPSL</sequence>
<accession>A0A158IEG7</accession>
<proteinExistence type="predicted"/>
<dbReference type="EMBL" id="FCNW02000031">
    <property type="protein sequence ID" value="SAL54978.1"/>
    <property type="molecule type" value="Genomic_DNA"/>
</dbReference>
<organism evidence="2 3">
    <name type="scientific">Caballeronia humi</name>
    <dbReference type="NCBI Taxonomy" id="326474"/>
    <lineage>
        <taxon>Bacteria</taxon>
        <taxon>Pseudomonadati</taxon>
        <taxon>Pseudomonadota</taxon>
        <taxon>Betaproteobacteria</taxon>
        <taxon>Burkholderiales</taxon>
        <taxon>Burkholderiaceae</taxon>
        <taxon>Caballeronia</taxon>
    </lineage>
</organism>
<evidence type="ECO:0000313" key="2">
    <source>
        <dbReference type="EMBL" id="SAL54978.1"/>
    </source>
</evidence>
<evidence type="ECO:0000313" key="3">
    <source>
        <dbReference type="Proteomes" id="UP000054977"/>
    </source>
</evidence>
<feature type="chain" id="PRO_5011115094" description="Secreted protein" evidence="1">
    <location>
        <begin position="24"/>
        <end position="124"/>
    </location>
</feature>
<dbReference type="RefSeq" id="WP_087669411.1">
    <property type="nucleotide sequence ID" value="NZ_FCNW02000031.1"/>
</dbReference>
<dbReference type="OrthoDB" id="9008215at2"/>
<name>A0A158IEG7_9BURK</name>
<keyword evidence="3" id="KW-1185">Reference proteome</keyword>
<feature type="signal peptide" evidence="1">
    <location>
        <begin position="1"/>
        <end position="23"/>
    </location>
</feature>
<gene>
    <name evidence="2" type="ORF">AWB65_04689</name>
</gene>
<dbReference type="Proteomes" id="UP000054977">
    <property type="component" value="Unassembled WGS sequence"/>
</dbReference>